<evidence type="ECO:0000256" key="2">
    <source>
        <dbReference type="ARBA" id="ARBA00023002"/>
    </source>
</evidence>
<dbReference type="PANTHER" id="PTHR24321">
    <property type="entry name" value="DEHYDROGENASES, SHORT CHAIN"/>
    <property type="match status" value="1"/>
</dbReference>
<keyword evidence="2 3" id="KW-0560">Oxidoreductase</keyword>
<dbReference type="RefSeq" id="WP_276093729.1">
    <property type="nucleotide sequence ID" value="NZ_JARJBC010000007.1"/>
</dbReference>
<evidence type="ECO:0000313" key="4">
    <source>
        <dbReference type="Proteomes" id="UP001216579"/>
    </source>
</evidence>
<dbReference type="InterPro" id="IPR020904">
    <property type="entry name" value="Sc_DH/Rdtase_CS"/>
</dbReference>
<sequence length="257" mass="27129">MRGLAGKTAIVTGGAQGIGQATVGRLVAEGVAVTIADTNEAFGEATAAEVRSTNARAWYSKTDVADEESVARTVQGTAERFGGIDFLVNCAAVFIMRGIEATVEEWRTIMDVNVMGQALCVKHVVPYLKAAGGGAIVNVASISGHIAQPGYLTYNATKAAVVNMTRCMALDLADAGIRVNAVNPGTVWNKNNERYHQEVLGLDRAQADKHPDIGGRHMLRRTADPEEIASTIAFLLSSEASYVTGENLMVDGGYTAI</sequence>
<dbReference type="CDD" id="cd05233">
    <property type="entry name" value="SDR_c"/>
    <property type="match status" value="1"/>
</dbReference>
<proteinExistence type="inferred from homology"/>
<dbReference type="Gene3D" id="3.40.50.720">
    <property type="entry name" value="NAD(P)-binding Rossmann-like Domain"/>
    <property type="match status" value="1"/>
</dbReference>
<dbReference type="PANTHER" id="PTHR24321:SF8">
    <property type="entry name" value="ESTRADIOL 17-BETA-DEHYDROGENASE 8-RELATED"/>
    <property type="match status" value="1"/>
</dbReference>
<dbReference type="InterPro" id="IPR002347">
    <property type="entry name" value="SDR_fam"/>
</dbReference>
<comment type="caution">
    <text evidence="3">The sequence shown here is derived from an EMBL/GenBank/DDBJ whole genome shotgun (WGS) entry which is preliminary data.</text>
</comment>
<dbReference type="SUPFAM" id="SSF51735">
    <property type="entry name" value="NAD(P)-binding Rossmann-fold domains"/>
    <property type="match status" value="1"/>
</dbReference>
<dbReference type="EC" id="1.1.1.47" evidence="3"/>
<dbReference type="Proteomes" id="UP001216579">
    <property type="component" value="Unassembled WGS sequence"/>
</dbReference>
<reference evidence="3 4" key="1">
    <citation type="submission" date="2023-03" db="EMBL/GenBank/DDBJ databases">
        <title>Draft genome sequence of Streptomyces sp. RB6PN23 isolated from peat swamp forest in Thailand.</title>
        <authorList>
            <person name="Klaysubun C."/>
            <person name="Duangmal K."/>
        </authorList>
    </citation>
    <scope>NUCLEOTIDE SEQUENCE [LARGE SCALE GENOMIC DNA]</scope>
    <source>
        <strain evidence="3 4">RB6PN23</strain>
    </source>
</reference>
<dbReference type="Pfam" id="PF13561">
    <property type="entry name" value="adh_short_C2"/>
    <property type="match status" value="1"/>
</dbReference>
<name>A0ABT5ZKD4_9ACTN</name>
<organism evidence="3 4">
    <name type="scientific">Streptomyces silvisoli</name>
    <dbReference type="NCBI Taxonomy" id="3034235"/>
    <lineage>
        <taxon>Bacteria</taxon>
        <taxon>Bacillati</taxon>
        <taxon>Actinomycetota</taxon>
        <taxon>Actinomycetes</taxon>
        <taxon>Kitasatosporales</taxon>
        <taxon>Streptomycetaceae</taxon>
        <taxon>Streptomyces</taxon>
    </lineage>
</organism>
<dbReference type="PRINTS" id="PR00080">
    <property type="entry name" value="SDRFAMILY"/>
</dbReference>
<dbReference type="GO" id="GO:0047936">
    <property type="term" value="F:glucose 1-dehydrogenase [NAD(P)+] activity"/>
    <property type="evidence" value="ECO:0007669"/>
    <property type="project" value="UniProtKB-EC"/>
</dbReference>
<dbReference type="PRINTS" id="PR00081">
    <property type="entry name" value="GDHRDH"/>
</dbReference>
<accession>A0ABT5ZKD4</accession>
<gene>
    <name evidence="3" type="ORF">P3G67_13765</name>
</gene>
<dbReference type="InterPro" id="IPR036291">
    <property type="entry name" value="NAD(P)-bd_dom_sf"/>
</dbReference>
<protein>
    <submittedName>
        <fullName evidence="3">Glucose 1-dehydrogenase</fullName>
        <ecNumber evidence="3">1.1.1.47</ecNumber>
    </submittedName>
</protein>
<dbReference type="EMBL" id="JARJBC010000007">
    <property type="protein sequence ID" value="MDF3290292.1"/>
    <property type="molecule type" value="Genomic_DNA"/>
</dbReference>
<comment type="similarity">
    <text evidence="1">Belongs to the short-chain dehydrogenases/reductases (SDR) family.</text>
</comment>
<dbReference type="NCBIfam" id="NF005559">
    <property type="entry name" value="PRK07231.1"/>
    <property type="match status" value="1"/>
</dbReference>
<evidence type="ECO:0000313" key="3">
    <source>
        <dbReference type="EMBL" id="MDF3290292.1"/>
    </source>
</evidence>
<keyword evidence="4" id="KW-1185">Reference proteome</keyword>
<evidence type="ECO:0000256" key="1">
    <source>
        <dbReference type="ARBA" id="ARBA00006484"/>
    </source>
</evidence>
<dbReference type="PROSITE" id="PS00061">
    <property type="entry name" value="ADH_SHORT"/>
    <property type="match status" value="1"/>
</dbReference>